<evidence type="ECO:0000313" key="5">
    <source>
        <dbReference type="EMBL" id="MBB3154791.1"/>
    </source>
</evidence>
<dbReference type="InterPro" id="IPR020449">
    <property type="entry name" value="Tscrpt_reg_AraC-type_HTH"/>
</dbReference>
<name>A0A7W5CBR6_9BACL</name>
<keyword evidence="2 5" id="KW-0238">DNA-binding</keyword>
<dbReference type="Pfam" id="PF12833">
    <property type="entry name" value="HTH_18"/>
    <property type="match status" value="1"/>
</dbReference>
<dbReference type="InterPro" id="IPR014710">
    <property type="entry name" value="RmlC-like_jellyroll"/>
</dbReference>
<reference evidence="5 6" key="1">
    <citation type="submission" date="2020-08" db="EMBL/GenBank/DDBJ databases">
        <title>Genomic Encyclopedia of Type Strains, Phase III (KMG-III): the genomes of soil and plant-associated and newly described type strains.</title>
        <authorList>
            <person name="Whitman W."/>
        </authorList>
    </citation>
    <scope>NUCLEOTIDE SEQUENCE [LARGE SCALE GENOMIC DNA]</scope>
    <source>
        <strain evidence="5 6">CECT 8234</strain>
    </source>
</reference>
<keyword evidence="1" id="KW-0805">Transcription regulation</keyword>
<dbReference type="Proteomes" id="UP000518605">
    <property type="component" value="Unassembled WGS sequence"/>
</dbReference>
<keyword evidence="6" id="KW-1185">Reference proteome</keyword>
<dbReference type="AlphaFoldDB" id="A0A7W5CBR6"/>
<dbReference type="GO" id="GO:0043565">
    <property type="term" value="F:sequence-specific DNA binding"/>
    <property type="evidence" value="ECO:0007669"/>
    <property type="project" value="InterPro"/>
</dbReference>
<dbReference type="Gene3D" id="1.10.10.60">
    <property type="entry name" value="Homeodomain-like"/>
    <property type="match status" value="2"/>
</dbReference>
<dbReference type="InterPro" id="IPR009057">
    <property type="entry name" value="Homeodomain-like_sf"/>
</dbReference>
<protein>
    <submittedName>
        <fullName evidence="5">AraC-like DNA-binding protein</fullName>
    </submittedName>
</protein>
<evidence type="ECO:0000313" key="6">
    <source>
        <dbReference type="Proteomes" id="UP000518605"/>
    </source>
</evidence>
<dbReference type="PANTHER" id="PTHR43280:SF28">
    <property type="entry name" value="HTH-TYPE TRANSCRIPTIONAL ACTIVATOR RHAS"/>
    <property type="match status" value="1"/>
</dbReference>
<keyword evidence="3" id="KW-0804">Transcription</keyword>
<sequence>MNRTDTVYTHPNRIADFDVFLFVLQGCMQVIEEGKEYKVRANEHLFLKSGKQHWGLPATSPGTTWLWIHFHIPFDRNCDYRVHMPLPEIDYYQLDHYKYLIPMPKYGASTFHSAMEHRLKALAAAYAIPEEHGMTHISIRVFQLFLDLQKEFALQSNGKERKSGSTETISKRVMAYLMEHCEQDFDSMCLAGHMNLNYSYLSSAFKAQTGRTIVDAHARLRIGKAIDWMLNSSHNVSEISEQLGYSNPYYFSRVFKKVVGESPSAYMRSLYRT</sequence>
<evidence type="ECO:0000256" key="1">
    <source>
        <dbReference type="ARBA" id="ARBA00023015"/>
    </source>
</evidence>
<dbReference type="GO" id="GO:0003700">
    <property type="term" value="F:DNA-binding transcription factor activity"/>
    <property type="evidence" value="ECO:0007669"/>
    <property type="project" value="InterPro"/>
</dbReference>
<dbReference type="SUPFAM" id="SSF46689">
    <property type="entry name" value="Homeodomain-like"/>
    <property type="match status" value="1"/>
</dbReference>
<gene>
    <name evidence="5" type="ORF">FHS16_004873</name>
</gene>
<feature type="domain" description="HTH araC/xylS-type" evidence="4">
    <location>
        <begin position="171"/>
        <end position="269"/>
    </location>
</feature>
<dbReference type="PROSITE" id="PS01124">
    <property type="entry name" value="HTH_ARAC_FAMILY_2"/>
    <property type="match status" value="1"/>
</dbReference>
<dbReference type="RefSeq" id="WP_246431923.1">
    <property type="nucleotide sequence ID" value="NZ_CBCSLB010000018.1"/>
</dbReference>
<dbReference type="PANTHER" id="PTHR43280">
    <property type="entry name" value="ARAC-FAMILY TRANSCRIPTIONAL REGULATOR"/>
    <property type="match status" value="1"/>
</dbReference>
<dbReference type="InterPro" id="IPR018062">
    <property type="entry name" value="HTH_AraC-typ_CS"/>
</dbReference>
<organism evidence="5 6">
    <name type="scientific">Paenibacillus endophyticus</name>
    <dbReference type="NCBI Taxonomy" id="1294268"/>
    <lineage>
        <taxon>Bacteria</taxon>
        <taxon>Bacillati</taxon>
        <taxon>Bacillota</taxon>
        <taxon>Bacilli</taxon>
        <taxon>Bacillales</taxon>
        <taxon>Paenibacillaceae</taxon>
        <taxon>Paenibacillus</taxon>
    </lineage>
</organism>
<dbReference type="PRINTS" id="PR00032">
    <property type="entry name" value="HTHARAC"/>
</dbReference>
<evidence type="ECO:0000259" key="4">
    <source>
        <dbReference type="PROSITE" id="PS01124"/>
    </source>
</evidence>
<dbReference type="InterPro" id="IPR037923">
    <property type="entry name" value="HTH-like"/>
</dbReference>
<dbReference type="PROSITE" id="PS00041">
    <property type="entry name" value="HTH_ARAC_FAMILY_1"/>
    <property type="match status" value="1"/>
</dbReference>
<dbReference type="SMART" id="SM00342">
    <property type="entry name" value="HTH_ARAC"/>
    <property type="match status" value="1"/>
</dbReference>
<dbReference type="SUPFAM" id="SSF51215">
    <property type="entry name" value="Regulatory protein AraC"/>
    <property type="match status" value="1"/>
</dbReference>
<accession>A0A7W5CBR6</accession>
<comment type="caution">
    <text evidence="5">The sequence shown here is derived from an EMBL/GenBank/DDBJ whole genome shotgun (WGS) entry which is preliminary data.</text>
</comment>
<proteinExistence type="predicted"/>
<dbReference type="InterPro" id="IPR018060">
    <property type="entry name" value="HTH_AraC"/>
</dbReference>
<dbReference type="EMBL" id="JACHXW010000018">
    <property type="protein sequence ID" value="MBB3154791.1"/>
    <property type="molecule type" value="Genomic_DNA"/>
</dbReference>
<evidence type="ECO:0000256" key="2">
    <source>
        <dbReference type="ARBA" id="ARBA00023125"/>
    </source>
</evidence>
<dbReference type="Gene3D" id="2.60.120.10">
    <property type="entry name" value="Jelly Rolls"/>
    <property type="match status" value="1"/>
</dbReference>
<evidence type="ECO:0000256" key="3">
    <source>
        <dbReference type="ARBA" id="ARBA00023163"/>
    </source>
</evidence>